<gene>
    <name evidence="2" type="ORF">PHYEVI_LOCUS10220</name>
</gene>
<protein>
    <submittedName>
        <fullName evidence="2">Uncharacterized protein</fullName>
    </submittedName>
</protein>
<keyword evidence="3" id="KW-1185">Reference proteome</keyword>
<sequence length="176" mass="18769">MCFDNNDKCCDDNNCCSDCKGDASLDSFNCFFGLILFWLTLLAAHACAFLHVHLHFTGNCQDFSTFSVVVTAAAMLSCILSLALLIMQLLCCDQGGCFCLLLVSGFHIFLGSTLMAASVFELTQSTGLLATAAKLGIATGALQLLSGLLPKLLFSYCCCPDDTNQIPCCCPPPNCC</sequence>
<name>A0A9N9TSR1_PHYSR</name>
<evidence type="ECO:0000313" key="3">
    <source>
        <dbReference type="Proteomes" id="UP001153712"/>
    </source>
</evidence>
<dbReference type="EMBL" id="OU900100">
    <property type="protein sequence ID" value="CAG9863951.1"/>
    <property type="molecule type" value="Genomic_DNA"/>
</dbReference>
<feature type="transmembrane region" description="Helical" evidence="1">
    <location>
        <begin position="30"/>
        <end position="54"/>
    </location>
</feature>
<keyword evidence="1" id="KW-0472">Membrane</keyword>
<feature type="transmembrane region" description="Helical" evidence="1">
    <location>
        <begin position="98"/>
        <end position="120"/>
    </location>
</feature>
<proteinExistence type="predicted"/>
<reference evidence="2" key="1">
    <citation type="submission" date="2022-01" db="EMBL/GenBank/DDBJ databases">
        <authorList>
            <person name="King R."/>
        </authorList>
    </citation>
    <scope>NUCLEOTIDE SEQUENCE</scope>
</reference>
<organism evidence="2 3">
    <name type="scientific">Phyllotreta striolata</name>
    <name type="common">Striped flea beetle</name>
    <name type="synonym">Crioceris striolata</name>
    <dbReference type="NCBI Taxonomy" id="444603"/>
    <lineage>
        <taxon>Eukaryota</taxon>
        <taxon>Metazoa</taxon>
        <taxon>Ecdysozoa</taxon>
        <taxon>Arthropoda</taxon>
        <taxon>Hexapoda</taxon>
        <taxon>Insecta</taxon>
        <taxon>Pterygota</taxon>
        <taxon>Neoptera</taxon>
        <taxon>Endopterygota</taxon>
        <taxon>Coleoptera</taxon>
        <taxon>Polyphaga</taxon>
        <taxon>Cucujiformia</taxon>
        <taxon>Chrysomeloidea</taxon>
        <taxon>Chrysomelidae</taxon>
        <taxon>Galerucinae</taxon>
        <taxon>Alticini</taxon>
        <taxon>Phyllotreta</taxon>
    </lineage>
</organism>
<evidence type="ECO:0000256" key="1">
    <source>
        <dbReference type="SAM" id="Phobius"/>
    </source>
</evidence>
<feature type="transmembrane region" description="Helical" evidence="1">
    <location>
        <begin position="66"/>
        <end position="86"/>
    </location>
</feature>
<accession>A0A9N9TSR1</accession>
<evidence type="ECO:0000313" key="2">
    <source>
        <dbReference type="EMBL" id="CAG9863951.1"/>
    </source>
</evidence>
<keyword evidence="1" id="KW-0812">Transmembrane</keyword>
<dbReference type="Proteomes" id="UP001153712">
    <property type="component" value="Chromosome 7"/>
</dbReference>
<dbReference type="AlphaFoldDB" id="A0A9N9TSR1"/>
<keyword evidence="1" id="KW-1133">Transmembrane helix</keyword>